<dbReference type="InterPro" id="IPR017853">
    <property type="entry name" value="GH"/>
</dbReference>
<proteinExistence type="inferred from homology"/>
<comment type="catalytic activity">
    <reaction evidence="1">
        <text>Hydrolysis of terminal non-reducing alpha-L-arabinofuranoside residues in alpha-L-arabinosides.</text>
        <dbReference type="EC" id="3.2.1.55"/>
    </reaction>
</comment>
<dbReference type="GO" id="GO:0046373">
    <property type="term" value="P:L-arabinose metabolic process"/>
    <property type="evidence" value="ECO:0007669"/>
    <property type="project" value="InterPro"/>
</dbReference>
<accession>A0A9D2R3L5</accession>
<reference evidence="10" key="1">
    <citation type="journal article" date="2021" name="PeerJ">
        <title>Extensive microbial diversity within the chicken gut microbiome revealed by metagenomics and culture.</title>
        <authorList>
            <person name="Gilroy R."/>
            <person name="Ravi A."/>
            <person name="Getino M."/>
            <person name="Pursley I."/>
            <person name="Horton D.L."/>
            <person name="Alikhan N.F."/>
            <person name="Baker D."/>
            <person name="Gharbi K."/>
            <person name="Hall N."/>
            <person name="Watson M."/>
            <person name="Adriaenssens E.M."/>
            <person name="Foster-Nyarko E."/>
            <person name="Jarju S."/>
            <person name="Secka A."/>
            <person name="Antonio M."/>
            <person name="Oren A."/>
            <person name="Chaudhuri R.R."/>
            <person name="La Ragione R."/>
            <person name="Hildebrand F."/>
            <person name="Pallen M.J."/>
        </authorList>
    </citation>
    <scope>NUCLEOTIDE SEQUENCE</scope>
    <source>
        <strain evidence="10">ChiHjej8B7-25341</strain>
    </source>
</reference>
<dbReference type="Proteomes" id="UP000823851">
    <property type="component" value="Unassembled WGS sequence"/>
</dbReference>
<dbReference type="SMART" id="SM00813">
    <property type="entry name" value="Alpha-L-AF_C"/>
    <property type="match status" value="1"/>
</dbReference>
<evidence type="ECO:0000256" key="8">
    <source>
        <dbReference type="ARBA" id="ARBA00023295"/>
    </source>
</evidence>
<dbReference type="InterPro" id="IPR055235">
    <property type="entry name" value="ASD1_cat"/>
</dbReference>
<feature type="domain" description="Alpha-L-arabinofuranosidase C-terminal" evidence="9">
    <location>
        <begin position="297"/>
        <end position="493"/>
    </location>
</feature>
<evidence type="ECO:0000259" key="9">
    <source>
        <dbReference type="SMART" id="SM00813"/>
    </source>
</evidence>
<evidence type="ECO:0000256" key="3">
    <source>
        <dbReference type="ARBA" id="ARBA00007186"/>
    </source>
</evidence>
<keyword evidence="8" id="KW-0326">Glycosidase</keyword>
<dbReference type="PANTHER" id="PTHR43576">
    <property type="entry name" value="ALPHA-L-ARABINOFURANOSIDASE C-RELATED"/>
    <property type="match status" value="1"/>
</dbReference>
<dbReference type="InterPro" id="IPR013780">
    <property type="entry name" value="Glyco_hydro_b"/>
</dbReference>
<evidence type="ECO:0000313" key="11">
    <source>
        <dbReference type="Proteomes" id="UP000823851"/>
    </source>
</evidence>
<evidence type="ECO:0000256" key="2">
    <source>
        <dbReference type="ARBA" id="ARBA00004881"/>
    </source>
</evidence>
<dbReference type="EMBL" id="DWUW01000283">
    <property type="protein sequence ID" value="HJD32251.1"/>
    <property type="molecule type" value="Genomic_DNA"/>
</dbReference>
<dbReference type="AlphaFoldDB" id="A0A9D2R3L5"/>
<evidence type="ECO:0000256" key="6">
    <source>
        <dbReference type="ARBA" id="ARBA00022801"/>
    </source>
</evidence>
<comment type="subunit">
    <text evidence="4">Homohexamer; trimer of dimers.</text>
</comment>
<protein>
    <recommendedName>
        <fullName evidence="5">non-reducing end alpha-L-arabinofuranosidase</fullName>
        <ecNumber evidence="5">3.2.1.55</ecNumber>
    </recommendedName>
</protein>
<evidence type="ECO:0000256" key="5">
    <source>
        <dbReference type="ARBA" id="ARBA00012670"/>
    </source>
</evidence>
<keyword evidence="7" id="KW-0119">Carbohydrate metabolism</keyword>
<dbReference type="SUPFAM" id="SSF51011">
    <property type="entry name" value="Glycosyl hydrolase domain"/>
    <property type="match status" value="1"/>
</dbReference>
<dbReference type="Pfam" id="PF06964">
    <property type="entry name" value="Alpha-L-AF_C"/>
    <property type="match status" value="1"/>
</dbReference>
<dbReference type="InterPro" id="IPR010720">
    <property type="entry name" value="Alpha-L-AF_C"/>
</dbReference>
<evidence type="ECO:0000256" key="7">
    <source>
        <dbReference type="ARBA" id="ARBA00023277"/>
    </source>
</evidence>
<dbReference type="SUPFAM" id="SSF51445">
    <property type="entry name" value="(Trans)glycosidases"/>
    <property type="match status" value="1"/>
</dbReference>
<evidence type="ECO:0000256" key="1">
    <source>
        <dbReference type="ARBA" id="ARBA00001462"/>
    </source>
</evidence>
<comment type="caution">
    <text evidence="10">The sequence shown here is derived from an EMBL/GenBank/DDBJ whole genome shotgun (WGS) entry which is preliminary data.</text>
</comment>
<gene>
    <name evidence="10" type="ORF">H9912_09960</name>
</gene>
<dbReference type="Gene3D" id="2.60.40.1180">
    <property type="entry name" value="Golgi alpha-mannosidase II"/>
    <property type="match status" value="1"/>
</dbReference>
<keyword evidence="6" id="KW-0378">Hydrolase</keyword>
<evidence type="ECO:0000313" key="10">
    <source>
        <dbReference type="EMBL" id="HJD32251.1"/>
    </source>
</evidence>
<dbReference type="PANTHER" id="PTHR43576:SF3">
    <property type="entry name" value="ALPHA-L-ARABINOFURANOSIDASE C"/>
    <property type="match status" value="1"/>
</dbReference>
<name>A0A9D2R3L5_9FIRM</name>
<organism evidence="10 11">
    <name type="scientific">Candidatus Eisenbergiella stercorigallinarum</name>
    <dbReference type="NCBI Taxonomy" id="2838557"/>
    <lineage>
        <taxon>Bacteria</taxon>
        <taxon>Bacillati</taxon>
        <taxon>Bacillota</taxon>
        <taxon>Clostridia</taxon>
        <taxon>Lachnospirales</taxon>
        <taxon>Lachnospiraceae</taxon>
        <taxon>Eisenbergiella</taxon>
    </lineage>
</organism>
<dbReference type="Gene3D" id="3.20.20.80">
    <property type="entry name" value="Glycosidases"/>
    <property type="match status" value="1"/>
</dbReference>
<dbReference type="EC" id="3.2.1.55" evidence="5"/>
<reference evidence="10" key="2">
    <citation type="submission" date="2021-04" db="EMBL/GenBank/DDBJ databases">
        <authorList>
            <person name="Gilroy R."/>
        </authorList>
    </citation>
    <scope>NUCLEOTIDE SEQUENCE</scope>
    <source>
        <strain evidence="10">ChiHjej8B7-25341</strain>
    </source>
</reference>
<dbReference type="GO" id="GO:0000272">
    <property type="term" value="P:polysaccharide catabolic process"/>
    <property type="evidence" value="ECO:0007669"/>
    <property type="project" value="TreeGrafter"/>
</dbReference>
<dbReference type="GO" id="GO:0046556">
    <property type="term" value="F:alpha-L-arabinofuranosidase activity"/>
    <property type="evidence" value="ECO:0007669"/>
    <property type="project" value="UniProtKB-EC"/>
</dbReference>
<evidence type="ECO:0000256" key="4">
    <source>
        <dbReference type="ARBA" id="ARBA00011165"/>
    </source>
</evidence>
<comment type="similarity">
    <text evidence="3">Belongs to the glycosyl hydrolase 51 family.</text>
</comment>
<dbReference type="Pfam" id="PF22848">
    <property type="entry name" value="ASD1_dom"/>
    <property type="match status" value="1"/>
</dbReference>
<sequence length="501" mass="57525">MVKIKVYPGHLKNGISRGILGHFVEQFPGNIPGGIYDPESCMADEDGFRTDILEKMREMGVSQIRWAGNFSSAYHWMDGIGPVGQRPRKVNFAWEAVEDNRHGTAEFIKLCRKVGAEPIIGVNMGSGTPEEAMNWVEYCNGREDTYYANLRRRDGYEEPFDVKNWCLGNEVYAQWQFGMMDAEEYSRKAMHFAHAMRRADPSIRLTAVGLETDPDWNYKVTSRLSVRQVPYAPNGGDYMDYMSAHYYPIGNESAYTDTDYETRMTMGEFFHERTLLMRSAMEAAADDSEYFAKIVWDEWNPVGTRDGSEFTLEMTMWSSLIMNSFIKDSKYVERANYTFAVGGNGPIQPLGDRILLQPDFYLMKMYAQTMRENLIESICDVPSVQIGMPVDYRWPKWGRAKSKLRDIPVLDVVATGGEKGVTIFITNLSREEDFDVEISLQEWDVSTEEAILHTIWNEDVRATNTLEKTNVELREEKVRVKENAIFCHIKHHSINAVTLEN</sequence>
<comment type="pathway">
    <text evidence="2">Glycan metabolism.</text>
</comment>